<name>A0ABW7YR03_9ACTN</name>
<evidence type="ECO:0000256" key="4">
    <source>
        <dbReference type="ARBA" id="ARBA00023033"/>
    </source>
</evidence>
<gene>
    <name evidence="6" type="ORF">ACIBG2_13220</name>
</gene>
<evidence type="ECO:0000313" key="6">
    <source>
        <dbReference type="EMBL" id="MFI6498346.1"/>
    </source>
</evidence>
<dbReference type="Gene3D" id="3.50.50.60">
    <property type="entry name" value="FAD/NAD(P)-binding domain"/>
    <property type="match status" value="1"/>
</dbReference>
<keyword evidence="7" id="KW-1185">Reference proteome</keyword>
<feature type="domain" description="FAD-binding" evidence="5">
    <location>
        <begin position="301"/>
        <end position="361"/>
    </location>
</feature>
<dbReference type="PRINTS" id="PR00420">
    <property type="entry name" value="RNGMNOXGNASE"/>
</dbReference>
<feature type="domain" description="FAD-binding" evidence="5">
    <location>
        <begin position="2"/>
        <end position="179"/>
    </location>
</feature>
<reference evidence="6 7" key="1">
    <citation type="submission" date="2024-10" db="EMBL/GenBank/DDBJ databases">
        <title>The Natural Products Discovery Center: Release of the First 8490 Sequenced Strains for Exploring Actinobacteria Biosynthetic Diversity.</title>
        <authorList>
            <person name="Kalkreuter E."/>
            <person name="Kautsar S.A."/>
            <person name="Yang D."/>
            <person name="Bader C.D."/>
            <person name="Teijaro C.N."/>
            <person name="Fluegel L."/>
            <person name="Davis C.M."/>
            <person name="Simpson J.R."/>
            <person name="Lauterbach L."/>
            <person name="Steele A.D."/>
            <person name="Gui C."/>
            <person name="Meng S."/>
            <person name="Li G."/>
            <person name="Viehrig K."/>
            <person name="Ye F."/>
            <person name="Su P."/>
            <person name="Kiefer A.F."/>
            <person name="Nichols A."/>
            <person name="Cepeda A.J."/>
            <person name="Yan W."/>
            <person name="Fan B."/>
            <person name="Jiang Y."/>
            <person name="Adhikari A."/>
            <person name="Zheng C.-J."/>
            <person name="Schuster L."/>
            <person name="Cowan T.M."/>
            <person name="Smanski M.J."/>
            <person name="Chevrette M.G."/>
            <person name="De Carvalho L.P.S."/>
            <person name="Shen B."/>
        </authorList>
    </citation>
    <scope>NUCLEOTIDE SEQUENCE [LARGE SCALE GENOMIC DNA]</scope>
    <source>
        <strain evidence="6 7">NPDC050545</strain>
    </source>
</reference>
<keyword evidence="3" id="KW-0560">Oxidoreductase</keyword>
<dbReference type="PANTHER" id="PTHR47178:SF5">
    <property type="entry name" value="FAD-BINDING DOMAIN-CONTAINING PROTEIN"/>
    <property type="match status" value="1"/>
</dbReference>
<dbReference type="Pfam" id="PF01494">
    <property type="entry name" value="FAD_binding_3"/>
    <property type="match status" value="2"/>
</dbReference>
<accession>A0ABW7YR03</accession>
<keyword evidence="1" id="KW-0285">Flavoprotein</keyword>
<evidence type="ECO:0000259" key="5">
    <source>
        <dbReference type="Pfam" id="PF01494"/>
    </source>
</evidence>
<dbReference type="InterPro" id="IPR036188">
    <property type="entry name" value="FAD/NAD-bd_sf"/>
</dbReference>
<comment type="caution">
    <text evidence="6">The sequence shown here is derived from an EMBL/GenBank/DDBJ whole genome shotgun (WGS) entry which is preliminary data.</text>
</comment>
<keyword evidence="2" id="KW-0274">FAD</keyword>
<evidence type="ECO:0000256" key="2">
    <source>
        <dbReference type="ARBA" id="ARBA00022827"/>
    </source>
</evidence>
<sequence length="421" mass="45185">MTQVIVMGGGIGGLCLAQGLRRAGVDVTVYERDRTPTAREQGYRIHINPAGSRALRACLPGPLWEAFVATAGDPGRGFGFFDERLRTLVMIEDDIAAQREEHAVSRLTLRQILLAGLGDAVVFGKEFVRYTPGDRVTAHFADGSTAAGDLLVGADGAGSRVRAQFMPGNERVATGAVGIGGKLELTDASRAWLPDRLTQGMNVIMGPRHFLFTAIFNRRRKPGEARELLGDDLRAAGLDPEPLFAGMEDRDYILWAFVTRENGRFEQESGARLQALVADAIRGWHPDLRRLVSGTAAETVMAFTLRTSVPVPAWPSGNVTLLGDAIHSMPPTGGIGGNTALRDAALLSGLLAERPAGEAVAAYESQMRAYGFAAVKEANANCEQAVAGRLGRIRDRAFLRACGAIPSLRRAVFGNRRDEPA</sequence>
<evidence type="ECO:0000256" key="3">
    <source>
        <dbReference type="ARBA" id="ARBA00023002"/>
    </source>
</evidence>
<protein>
    <submittedName>
        <fullName evidence="6">FAD-dependent oxidoreductase</fullName>
    </submittedName>
</protein>
<dbReference type="SUPFAM" id="SSF51905">
    <property type="entry name" value="FAD/NAD(P)-binding domain"/>
    <property type="match status" value="1"/>
</dbReference>
<evidence type="ECO:0000256" key="1">
    <source>
        <dbReference type="ARBA" id="ARBA00022630"/>
    </source>
</evidence>
<proteinExistence type="predicted"/>
<dbReference type="InterPro" id="IPR002938">
    <property type="entry name" value="FAD-bd"/>
</dbReference>
<dbReference type="RefSeq" id="WP_397081597.1">
    <property type="nucleotide sequence ID" value="NZ_JBITGY010000003.1"/>
</dbReference>
<evidence type="ECO:0000313" key="7">
    <source>
        <dbReference type="Proteomes" id="UP001612741"/>
    </source>
</evidence>
<keyword evidence="4" id="KW-0503">Monooxygenase</keyword>
<dbReference type="PANTHER" id="PTHR47178">
    <property type="entry name" value="MONOOXYGENASE, FAD-BINDING"/>
    <property type="match status" value="1"/>
</dbReference>
<organism evidence="6 7">
    <name type="scientific">Nonomuraea typhae</name>
    <dbReference type="NCBI Taxonomy" id="2603600"/>
    <lineage>
        <taxon>Bacteria</taxon>
        <taxon>Bacillati</taxon>
        <taxon>Actinomycetota</taxon>
        <taxon>Actinomycetes</taxon>
        <taxon>Streptosporangiales</taxon>
        <taxon>Streptosporangiaceae</taxon>
        <taxon>Nonomuraea</taxon>
    </lineage>
</organism>
<dbReference type="Proteomes" id="UP001612741">
    <property type="component" value="Unassembled WGS sequence"/>
</dbReference>
<dbReference type="EMBL" id="JBITGY010000003">
    <property type="protein sequence ID" value="MFI6498346.1"/>
    <property type="molecule type" value="Genomic_DNA"/>
</dbReference>